<evidence type="ECO:0000313" key="3">
    <source>
        <dbReference type="EMBL" id="GAA3963195.1"/>
    </source>
</evidence>
<evidence type="ECO:0000256" key="1">
    <source>
        <dbReference type="SAM" id="SignalP"/>
    </source>
</evidence>
<sequence length="248" mass="25628">MKCLSKVLLVAALATGSAQYTIAKAPVAKIVADDDQSNTEDRHLSGFSSVNVSGSFDVVITQGSTESVKVTAPADVIKRIITEVEGGVLKIYTKSDNDWHWFDGGHKKIIIYVSAKQLDGVTLSGSGDVSFKEGLRANSFKLKLTGSGDLTGKLDVKNLDCVLAGSGDISISGSAENSNVSVAGSGDYSATRFITNTAAVRVAGSGDVKINVSSKLDASVVGSGDIHYTGSVKSVSTSKIGSGDVSRM</sequence>
<protein>
    <submittedName>
        <fullName evidence="3">Head GIN domain-containing protein</fullName>
    </submittedName>
</protein>
<dbReference type="Pfam" id="PF10988">
    <property type="entry name" value="DUF2807"/>
    <property type="match status" value="1"/>
</dbReference>
<gene>
    <name evidence="3" type="ORF">GCM10022210_09090</name>
</gene>
<reference evidence="4" key="1">
    <citation type="journal article" date="2019" name="Int. J. Syst. Evol. Microbiol.">
        <title>The Global Catalogue of Microorganisms (GCM) 10K type strain sequencing project: providing services to taxonomists for standard genome sequencing and annotation.</title>
        <authorList>
            <consortium name="The Broad Institute Genomics Platform"/>
            <consortium name="The Broad Institute Genome Sequencing Center for Infectious Disease"/>
            <person name="Wu L."/>
            <person name="Ma J."/>
        </authorList>
    </citation>
    <scope>NUCLEOTIDE SEQUENCE [LARGE SCALE GENOMIC DNA]</scope>
    <source>
        <strain evidence="4">JCM 16601</strain>
    </source>
</reference>
<keyword evidence="1" id="KW-0732">Signal</keyword>
<dbReference type="RefSeq" id="WP_259091335.1">
    <property type="nucleotide sequence ID" value="NZ_BAAAZC010000007.1"/>
</dbReference>
<dbReference type="InterPro" id="IPR021255">
    <property type="entry name" value="DUF2807"/>
</dbReference>
<dbReference type="Gene3D" id="2.160.20.120">
    <property type="match status" value="1"/>
</dbReference>
<proteinExistence type="predicted"/>
<comment type="caution">
    <text evidence="3">The sequence shown here is derived from an EMBL/GenBank/DDBJ whole genome shotgun (WGS) entry which is preliminary data.</text>
</comment>
<accession>A0ABP7PC27</accession>
<organism evidence="3 4">
    <name type="scientific">Mucilaginibacter dorajii</name>
    <dbReference type="NCBI Taxonomy" id="692994"/>
    <lineage>
        <taxon>Bacteria</taxon>
        <taxon>Pseudomonadati</taxon>
        <taxon>Bacteroidota</taxon>
        <taxon>Sphingobacteriia</taxon>
        <taxon>Sphingobacteriales</taxon>
        <taxon>Sphingobacteriaceae</taxon>
        <taxon>Mucilaginibacter</taxon>
    </lineage>
</organism>
<dbReference type="EMBL" id="BAAAZC010000007">
    <property type="protein sequence ID" value="GAA3963195.1"/>
    <property type="molecule type" value="Genomic_DNA"/>
</dbReference>
<name>A0ABP7PC27_9SPHI</name>
<evidence type="ECO:0000313" key="4">
    <source>
        <dbReference type="Proteomes" id="UP001500742"/>
    </source>
</evidence>
<feature type="chain" id="PRO_5045393250" evidence="1">
    <location>
        <begin position="24"/>
        <end position="248"/>
    </location>
</feature>
<dbReference type="Proteomes" id="UP001500742">
    <property type="component" value="Unassembled WGS sequence"/>
</dbReference>
<dbReference type="PANTHER" id="PTHR39200:SF1">
    <property type="entry name" value="AUTO-TRANSPORTER ADHESIN HEAD GIN DOMAIN-CONTAINING PROTEIN-RELATED"/>
    <property type="match status" value="1"/>
</dbReference>
<feature type="signal peptide" evidence="1">
    <location>
        <begin position="1"/>
        <end position="23"/>
    </location>
</feature>
<dbReference type="PANTHER" id="PTHR39200">
    <property type="entry name" value="HYPOTHETICAL EXPORTED PROTEIN"/>
    <property type="match status" value="1"/>
</dbReference>
<feature type="domain" description="Putative auto-transporter adhesin head GIN" evidence="2">
    <location>
        <begin position="47"/>
        <end position="231"/>
    </location>
</feature>
<evidence type="ECO:0000259" key="2">
    <source>
        <dbReference type="Pfam" id="PF10988"/>
    </source>
</evidence>
<keyword evidence="4" id="KW-1185">Reference proteome</keyword>